<feature type="non-terminal residue" evidence="2">
    <location>
        <position position="1869"/>
    </location>
</feature>
<comment type="caution">
    <text evidence="2">The sequence shown here is derived from an EMBL/GenBank/DDBJ whole genome shotgun (WGS) entry which is preliminary data.</text>
</comment>
<gene>
    <name evidence="2" type="ORF">ADUPG1_009826</name>
</gene>
<feature type="compositionally biased region" description="Low complexity" evidence="1">
    <location>
        <begin position="1658"/>
        <end position="1667"/>
    </location>
</feature>
<feature type="compositionally biased region" description="Basic and acidic residues" evidence="1">
    <location>
        <begin position="842"/>
        <end position="858"/>
    </location>
</feature>
<protein>
    <recommendedName>
        <fullName evidence="4">CST complex subunit CTC1</fullName>
    </recommendedName>
</protein>
<feature type="compositionally biased region" description="Polar residues" evidence="1">
    <location>
        <begin position="1282"/>
        <end position="1292"/>
    </location>
</feature>
<feature type="region of interest" description="Disordered" evidence="1">
    <location>
        <begin position="240"/>
        <end position="268"/>
    </location>
</feature>
<dbReference type="EMBL" id="BQXS01011342">
    <property type="protein sequence ID" value="GKT36952.1"/>
    <property type="molecule type" value="Genomic_DNA"/>
</dbReference>
<dbReference type="Proteomes" id="UP001057375">
    <property type="component" value="Unassembled WGS sequence"/>
</dbReference>
<feature type="compositionally biased region" description="Basic residues" evidence="1">
    <location>
        <begin position="1263"/>
        <end position="1273"/>
    </location>
</feature>
<reference evidence="2" key="1">
    <citation type="submission" date="2022-03" db="EMBL/GenBank/DDBJ databases">
        <title>Draft genome sequence of Aduncisulcus paluster, a free-living microaerophilic Fornicata.</title>
        <authorList>
            <person name="Yuyama I."/>
            <person name="Kume K."/>
            <person name="Tamura T."/>
            <person name="Inagaki Y."/>
            <person name="Hashimoto T."/>
        </authorList>
    </citation>
    <scope>NUCLEOTIDE SEQUENCE</scope>
    <source>
        <strain evidence="2">NY0171</strain>
    </source>
</reference>
<keyword evidence="3" id="KW-1185">Reference proteome</keyword>
<feature type="compositionally biased region" description="Basic and acidic residues" evidence="1">
    <location>
        <begin position="1604"/>
        <end position="1613"/>
    </location>
</feature>
<name>A0ABQ5KWY6_9EUKA</name>
<feature type="compositionally biased region" description="Polar residues" evidence="1">
    <location>
        <begin position="1668"/>
        <end position="1686"/>
    </location>
</feature>
<feature type="non-terminal residue" evidence="2">
    <location>
        <position position="1"/>
    </location>
</feature>
<feature type="region of interest" description="Disordered" evidence="1">
    <location>
        <begin position="499"/>
        <end position="527"/>
    </location>
</feature>
<feature type="compositionally biased region" description="Polar residues" evidence="1">
    <location>
        <begin position="1860"/>
        <end position="1869"/>
    </location>
</feature>
<sequence>SKTCGCSSVVPPSSSSSALALPSCSSPEALIHWSFTPPTRVTFKHVWEYLPSLREIEEKRERRREYREMKRRKEAWEKHQSGSCDSSHCSYCFHSLANPSVAPPNTISYIEERCICRVTSGDADVCGCCNFNQNISPIYSVLFFKLLVPETNTVTRGLIINIPRDSSGAKPYGFIKSEEGHFFFFHHSQCLQPEDVLNFNISSASSTDTDDQMIIHKEGLRSSVPSSLQSAVASIRSSSSAVSSPSDIGVVPTSSRLSPSSFSGKNSFSPTQSHSSSFAMIPHSSSDTSYPSSMLSDPDTSLFNLKKIQSMNSSACTVAAASITAATLPPNPSDLEFKIAALNSLQAAALASFTSRYCPIPTSCECVDCSCTYIPSYSSSPFDVGDWVEFTSHVSLSYNGSSKPQCKNVRRLGRTRLVCGRVQERDGNVLVMSVARAFPLYRCGGVIRALYDKIKEEVESLREVSVHSTHVASVSSSQFPTTHDDSAMINHISESMLQAPDAQPISHHSSSPSYDDSENGDQIQLGSSDRGVLDVNHLSRVYRETNNKRARARNKEILRLLNLGLLKRPMYHSSSARGCDIVLLSSIPPSVTHPRAGLFTIKPSVGVLGVKGMPVRAFLVGNADKQGARQVPCGYYALDLPIRGTVDRAMCSDDFIDSLISVVSSQDQWKERIDEMLKEQRSQRYSQTHKDFLARSLFLPRLFGTFSLSEQSQRLYDEIKHLANTVCECDLSCGGLMGLLDGQKKKHLAGIDAQDDASSPSQFLRLDSTEESNPTTVYKVSETGQLIPSTLKMTPKDGPSDSLLCLSIPQCVIGETIEGEEGEDEGFQMLGVCGSGDISGGQDKKGRSGRSGDQKDIDQAFSAFTMPNTDDVDTSGPSHAQGGRRRAHSMRERTRGERMLASASSVSVDVVKPEDIRPDTTTRKRSKSGYDQSVSYTSGSSDKDTDLKLPDPSSLVNSSTYSAVHSQSLSVLTFLSPLSFISPAGFCVNEAMAVCGMWSDTLEIQGGQRLQLDVSPSYSSERYKDISSLVHSVCVKCGYTMHRNDQRCAKCGLKIDTGYVSTSIYARSDCSSSSLYRSSEESGVFSDHDRSTICEEEFTFPPLFPPPQTTTAFSPPVVPTPAFSTYMHVALPSFTTFYHDLEHVQRGHIQYKPTYLAPRDVCSPGSGGGITCGGLHTVSEVNVDNMSAAPNNMSADLLIEHEFTKEEAKPSSIDEEEEEIDTAGTDGKDISIIEDDIVVDSKMSTQPDTTQDHSKRSDSGSKEKKKKKKKKRQRDADASPPAQCTHSELSTSIEDDRQLMIEGDRERDLIEQSGSLVQKRIEKRERRKRKSEKLAEAGIKYENTILNRHNPFANFHASSSSLLSLPSSTFFNSCNLPSNSPFSITPASFSASTLLFSAHRWVWTNIGTTNNPQGSDGSMLMPGINNPHPVNPDADVGSTMNGDSMSIPMTSIDIVMSEAALRPSLGLHTVCGIVGRLERCVMGVGENVVIEKLNQQDECIREVDAHVMKLVREYVDKKKGSDSSSPPSLNKLYSLFRRNKDKLMLKRSSRHLFLPLVPVSLKRVKYVQSALRVGVWECIGDAVVDEREGWKYQWNGYGGIVESPDEKEHSETKRARKKIKMTPKSSHIPRPAPKSDHVEDESLAGLLQEVKSEESNKESQSTPSSSSQLGNGTKSQESALSKSGSTLKLPDPSICDPYLIPPPLPLFPSNRLVGVVRYHIPSLNIAFIVWCDEEERELGDPHSSPLSPPMHCDRTVLWPNVYGCLGIRGGGGVFSSLGEVRRDMGGRPRSDKELEELEGSLVDHLSELKESAGTNKKKFEDIGSCILSQTYDCLHSPVSKSSSFAGSSSTTPLLSPFQPPTNTVETGDG</sequence>
<feature type="compositionally biased region" description="Basic and acidic residues" evidence="1">
    <location>
        <begin position="911"/>
        <end position="922"/>
    </location>
</feature>
<feature type="compositionally biased region" description="Basic and acidic residues" evidence="1">
    <location>
        <begin position="889"/>
        <end position="898"/>
    </location>
</feature>
<evidence type="ECO:0000313" key="3">
    <source>
        <dbReference type="Proteomes" id="UP001057375"/>
    </source>
</evidence>
<accession>A0ABQ5KWY6</accession>
<feature type="compositionally biased region" description="Basic and acidic residues" evidence="1">
    <location>
        <begin position="1250"/>
        <end position="1262"/>
    </location>
</feature>
<evidence type="ECO:0008006" key="4">
    <source>
        <dbReference type="Google" id="ProtNLM"/>
    </source>
</evidence>
<feature type="compositionally biased region" description="Polar residues" evidence="1">
    <location>
        <begin position="929"/>
        <end position="940"/>
    </location>
</feature>
<organism evidence="2 3">
    <name type="scientific">Aduncisulcus paluster</name>
    <dbReference type="NCBI Taxonomy" id="2918883"/>
    <lineage>
        <taxon>Eukaryota</taxon>
        <taxon>Metamonada</taxon>
        <taxon>Carpediemonas-like organisms</taxon>
        <taxon>Aduncisulcus</taxon>
    </lineage>
</organism>
<feature type="region of interest" description="Disordered" evidence="1">
    <location>
        <begin position="832"/>
        <end position="951"/>
    </location>
</feature>
<feature type="compositionally biased region" description="Low complexity" evidence="1">
    <location>
        <begin position="254"/>
        <end position="268"/>
    </location>
</feature>
<feature type="compositionally biased region" description="Low complexity" evidence="1">
    <location>
        <begin position="901"/>
        <end position="910"/>
    </location>
</feature>
<feature type="region of interest" description="Disordered" evidence="1">
    <location>
        <begin position="1838"/>
        <end position="1869"/>
    </location>
</feature>
<feature type="compositionally biased region" description="Low complexity" evidence="1">
    <location>
        <begin position="1838"/>
        <end position="1849"/>
    </location>
</feature>
<evidence type="ECO:0000313" key="2">
    <source>
        <dbReference type="EMBL" id="GKT36952.1"/>
    </source>
</evidence>
<proteinExistence type="predicted"/>
<feature type="region of interest" description="Disordered" evidence="1">
    <location>
        <begin position="1205"/>
        <end position="1296"/>
    </location>
</feature>
<evidence type="ECO:0000256" key="1">
    <source>
        <dbReference type="SAM" id="MobiDB-lite"/>
    </source>
</evidence>
<feature type="region of interest" description="Disordered" evidence="1">
    <location>
        <begin position="1601"/>
        <end position="1688"/>
    </location>
</feature>